<keyword evidence="2" id="KW-0812">Transmembrane</keyword>
<protein>
    <submittedName>
        <fullName evidence="3">Uncharacterized protein</fullName>
    </submittedName>
</protein>
<name>A0A8J4LQH7_9CHLO</name>
<feature type="non-terminal residue" evidence="3">
    <location>
        <position position="1"/>
    </location>
</feature>
<feature type="transmembrane region" description="Helical" evidence="2">
    <location>
        <begin position="20"/>
        <end position="40"/>
    </location>
</feature>
<dbReference type="AlphaFoldDB" id="A0A8J4LQH7"/>
<evidence type="ECO:0000313" key="3">
    <source>
        <dbReference type="EMBL" id="GIM05114.1"/>
    </source>
</evidence>
<feature type="compositionally biased region" description="Polar residues" evidence="1">
    <location>
        <begin position="99"/>
        <end position="114"/>
    </location>
</feature>
<reference evidence="3" key="1">
    <citation type="journal article" date="2021" name="Proc. Natl. Acad. Sci. U.S.A.">
        <title>Three genomes in the algal genus Volvox reveal the fate of a haploid sex-determining region after a transition to homothallism.</title>
        <authorList>
            <person name="Yamamoto K."/>
            <person name="Hamaji T."/>
            <person name="Kawai-Toyooka H."/>
            <person name="Matsuzaki R."/>
            <person name="Takahashi F."/>
            <person name="Nishimura Y."/>
            <person name="Kawachi M."/>
            <person name="Noguchi H."/>
            <person name="Minakuchi Y."/>
            <person name="Umen J.G."/>
            <person name="Toyoda A."/>
            <person name="Nozaki H."/>
        </authorList>
    </citation>
    <scope>NUCLEOTIDE SEQUENCE</scope>
    <source>
        <strain evidence="3">NIES-3785</strain>
    </source>
</reference>
<feature type="non-terminal residue" evidence="3">
    <location>
        <position position="123"/>
    </location>
</feature>
<dbReference type="Proteomes" id="UP000722791">
    <property type="component" value="Unassembled WGS sequence"/>
</dbReference>
<keyword evidence="2" id="KW-1133">Transmembrane helix</keyword>
<evidence type="ECO:0000256" key="1">
    <source>
        <dbReference type="SAM" id="MobiDB-lite"/>
    </source>
</evidence>
<feature type="region of interest" description="Disordered" evidence="1">
    <location>
        <begin position="93"/>
        <end position="114"/>
    </location>
</feature>
<accession>A0A8J4LQH7</accession>
<evidence type="ECO:0000256" key="2">
    <source>
        <dbReference type="SAM" id="Phobius"/>
    </source>
</evidence>
<dbReference type="EMBL" id="BNCQ01000017">
    <property type="protein sequence ID" value="GIM05114.1"/>
    <property type="molecule type" value="Genomic_DNA"/>
</dbReference>
<sequence length="123" mass="12903">PPPPPRAGEQNPDPDSTSASASSCTVVVVVALAAVLFVVLSPFRSVSALPTSSSALRGRVMATLSRRQSSRKPRVAEGLARTVLKTITCATHYPDGMSTRPQSKPSTTANTNARGWTWAQTIG</sequence>
<proteinExistence type="predicted"/>
<evidence type="ECO:0000313" key="4">
    <source>
        <dbReference type="Proteomes" id="UP000722791"/>
    </source>
</evidence>
<keyword evidence="2" id="KW-0472">Membrane</keyword>
<feature type="region of interest" description="Disordered" evidence="1">
    <location>
        <begin position="1"/>
        <end position="20"/>
    </location>
</feature>
<organism evidence="3 4">
    <name type="scientific">Volvox reticuliferus</name>
    <dbReference type="NCBI Taxonomy" id="1737510"/>
    <lineage>
        <taxon>Eukaryota</taxon>
        <taxon>Viridiplantae</taxon>
        <taxon>Chlorophyta</taxon>
        <taxon>core chlorophytes</taxon>
        <taxon>Chlorophyceae</taxon>
        <taxon>CS clade</taxon>
        <taxon>Chlamydomonadales</taxon>
        <taxon>Volvocaceae</taxon>
        <taxon>Volvox</taxon>
    </lineage>
</organism>
<gene>
    <name evidence="3" type="ORF">Vretimale_9530</name>
</gene>
<comment type="caution">
    <text evidence="3">The sequence shown here is derived from an EMBL/GenBank/DDBJ whole genome shotgun (WGS) entry which is preliminary data.</text>
</comment>